<dbReference type="Proteomes" id="UP000014500">
    <property type="component" value="Unassembled WGS sequence"/>
</dbReference>
<dbReference type="InterPro" id="IPR052192">
    <property type="entry name" value="Insect_Ionotropic_Sensory_Rcpt"/>
</dbReference>
<keyword evidence="8 13" id="KW-0472">Membrane</keyword>
<dbReference type="PhylomeDB" id="T1JK51"/>
<keyword evidence="17" id="KW-1185">Reference proteome</keyword>
<feature type="transmembrane region" description="Helical" evidence="13">
    <location>
        <begin position="210"/>
        <end position="230"/>
    </location>
</feature>
<dbReference type="GO" id="GO:0015276">
    <property type="term" value="F:ligand-gated monoatomic ion channel activity"/>
    <property type="evidence" value="ECO:0007669"/>
    <property type="project" value="InterPro"/>
</dbReference>
<keyword evidence="5 13" id="KW-0812">Transmembrane</keyword>
<keyword evidence="9" id="KW-0675">Receptor</keyword>
<dbReference type="Gene3D" id="1.10.287.70">
    <property type="match status" value="1"/>
</dbReference>
<keyword evidence="12" id="KW-0407">Ion channel</keyword>
<dbReference type="GO" id="GO:0050906">
    <property type="term" value="P:detection of stimulus involved in sensory perception"/>
    <property type="evidence" value="ECO:0007669"/>
    <property type="project" value="UniProtKB-ARBA"/>
</dbReference>
<sequence>MMYTLCCVGYRFRNLQSSTIQNVKKSHNLEKEIRLTVVDIPPDIELTYSNESLLLGGFFGEVFNIFKSKFNVSFKITQNKEFGIFRNGNWRGMLGDLAQGRADICSGISMTSQRKDFIDFSPQLYSGQYDIIYRKLDEHAYNYKFYLQPYNMQMWLCIAAISLAVILLKVLANYISRNNHLDSCVLNFINELVLCWPIVLQSNLGRLSSMFMKLVLGIYIAFSMLLLIGYNSTLTSLLATRLIKVPFHSLEDMLENTNYVPVILTGSNSEDIFLNPSYENKSVLRVGTLIEGIESAYSMKFGFIASVQSIQHLIGSNCSFAVGSRFISREFISLGYSKQFAHKDFFNF</sequence>
<keyword evidence="6 13" id="KW-1133">Transmembrane helix</keyword>
<evidence type="ECO:0000256" key="9">
    <source>
        <dbReference type="ARBA" id="ARBA00023170"/>
    </source>
</evidence>
<dbReference type="HOGENOM" id="CLU_037166_0_0_1"/>
<keyword evidence="11" id="KW-1071">Ligand-gated ion channel</keyword>
<reference evidence="17" key="1">
    <citation type="submission" date="2011-05" db="EMBL/GenBank/DDBJ databases">
        <authorList>
            <person name="Richards S.R."/>
            <person name="Qu J."/>
            <person name="Jiang H."/>
            <person name="Jhangiani S.N."/>
            <person name="Agravi P."/>
            <person name="Goodspeed R."/>
            <person name="Gross S."/>
            <person name="Mandapat C."/>
            <person name="Jackson L."/>
            <person name="Mathew T."/>
            <person name="Pu L."/>
            <person name="Thornton R."/>
            <person name="Saada N."/>
            <person name="Wilczek-Boney K.B."/>
            <person name="Lee S."/>
            <person name="Kovar C."/>
            <person name="Wu Y."/>
            <person name="Scherer S.E."/>
            <person name="Worley K.C."/>
            <person name="Muzny D.M."/>
            <person name="Gibbs R."/>
        </authorList>
    </citation>
    <scope>NUCLEOTIDE SEQUENCE</scope>
    <source>
        <strain evidence="17">Brora</strain>
    </source>
</reference>
<dbReference type="SUPFAM" id="SSF53850">
    <property type="entry name" value="Periplasmic binding protein-like II"/>
    <property type="match status" value="1"/>
</dbReference>
<evidence type="ECO:0000256" key="8">
    <source>
        <dbReference type="ARBA" id="ARBA00023136"/>
    </source>
</evidence>
<evidence type="ECO:0008006" key="18">
    <source>
        <dbReference type="Google" id="ProtNLM"/>
    </source>
</evidence>
<feature type="transmembrane region" description="Helical" evidence="13">
    <location>
        <begin position="184"/>
        <end position="204"/>
    </location>
</feature>
<evidence type="ECO:0000256" key="11">
    <source>
        <dbReference type="ARBA" id="ARBA00023286"/>
    </source>
</evidence>
<dbReference type="PANTHER" id="PTHR42643:SF36">
    <property type="entry name" value="IONOTROPIC RECEPTOR 84A"/>
    <property type="match status" value="1"/>
</dbReference>
<accession>T1JK51</accession>
<feature type="domain" description="Ionotropic glutamate receptor C-terminal" evidence="14">
    <location>
        <begin position="152"/>
        <end position="269"/>
    </location>
</feature>
<keyword evidence="10" id="KW-0325">Glycoprotein</keyword>
<dbReference type="EnsemblMetazoa" id="SMAR014231-RA">
    <property type="protein sequence ID" value="SMAR014231-PA"/>
    <property type="gene ID" value="SMAR014231"/>
</dbReference>
<keyword evidence="4" id="KW-1003">Cell membrane</keyword>
<feature type="domain" description="Ionotropic glutamate receptor L-glutamate and glycine-binding" evidence="15">
    <location>
        <begin position="67"/>
        <end position="135"/>
    </location>
</feature>
<evidence type="ECO:0000256" key="6">
    <source>
        <dbReference type="ARBA" id="ARBA00022989"/>
    </source>
</evidence>
<evidence type="ECO:0000259" key="14">
    <source>
        <dbReference type="Pfam" id="PF00060"/>
    </source>
</evidence>
<dbReference type="GO" id="GO:0005886">
    <property type="term" value="C:plasma membrane"/>
    <property type="evidence" value="ECO:0007669"/>
    <property type="project" value="UniProtKB-SubCell"/>
</dbReference>
<organism evidence="16 17">
    <name type="scientific">Strigamia maritima</name>
    <name type="common">European centipede</name>
    <name type="synonym">Geophilus maritimus</name>
    <dbReference type="NCBI Taxonomy" id="126957"/>
    <lineage>
        <taxon>Eukaryota</taxon>
        <taxon>Metazoa</taxon>
        <taxon>Ecdysozoa</taxon>
        <taxon>Arthropoda</taxon>
        <taxon>Myriapoda</taxon>
        <taxon>Chilopoda</taxon>
        <taxon>Pleurostigmophora</taxon>
        <taxon>Geophilomorpha</taxon>
        <taxon>Linotaeniidae</taxon>
        <taxon>Strigamia</taxon>
    </lineage>
</organism>
<comment type="similarity">
    <text evidence="2">Belongs to the glutamate-gated ion channel (TC 1.A.10.1) family.</text>
</comment>
<protein>
    <recommendedName>
        <fullName evidence="18">Ionotropic glutamate receptor L-glutamate and glycine-binding domain-containing protein</fullName>
    </recommendedName>
</protein>
<evidence type="ECO:0000313" key="16">
    <source>
        <dbReference type="EnsemblMetazoa" id="SMAR014231-PA"/>
    </source>
</evidence>
<comment type="subcellular location">
    <subcellularLocation>
        <location evidence="1">Cell membrane</location>
        <topology evidence="1">Multi-pass membrane protein</topology>
    </subcellularLocation>
</comment>
<dbReference type="InterPro" id="IPR001320">
    <property type="entry name" value="Iontro_rcpt_C"/>
</dbReference>
<reference evidence="16" key="2">
    <citation type="submission" date="2015-02" db="UniProtKB">
        <authorList>
            <consortium name="EnsemblMetazoa"/>
        </authorList>
    </citation>
    <scope>IDENTIFICATION</scope>
</reference>
<evidence type="ECO:0000256" key="5">
    <source>
        <dbReference type="ARBA" id="ARBA00022692"/>
    </source>
</evidence>
<evidence type="ECO:0000256" key="7">
    <source>
        <dbReference type="ARBA" id="ARBA00023065"/>
    </source>
</evidence>
<evidence type="ECO:0000256" key="3">
    <source>
        <dbReference type="ARBA" id="ARBA00022448"/>
    </source>
</evidence>
<dbReference type="InterPro" id="IPR019594">
    <property type="entry name" value="Glu/Gly-bd"/>
</dbReference>
<evidence type="ECO:0000256" key="10">
    <source>
        <dbReference type="ARBA" id="ARBA00023180"/>
    </source>
</evidence>
<dbReference type="Gene3D" id="3.40.190.10">
    <property type="entry name" value="Periplasmic binding protein-like II"/>
    <property type="match status" value="1"/>
</dbReference>
<evidence type="ECO:0000256" key="2">
    <source>
        <dbReference type="ARBA" id="ARBA00008685"/>
    </source>
</evidence>
<evidence type="ECO:0000256" key="12">
    <source>
        <dbReference type="ARBA" id="ARBA00023303"/>
    </source>
</evidence>
<dbReference type="STRING" id="126957.T1JK51"/>
<dbReference type="eggNOG" id="KOG1052">
    <property type="taxonomic scope" value="Eukaryota"/>
</dbReference>
<dbReference type="AlphaFoldDB" id="T1JK51"/>
<dbReference type="EMBL" id="JH431613">
    <property type="status" value="NOT_ANNOTATED_CDS"/>
    <property type="molecule type" value="Genomic_DNA"/>
</dbReference>
<evidence type="ECO:0000256" key="13">
    <source>
        <dbReference type="SAM" id="Phobius"/>
    </source>
</evidence>
<evidence type="ECO:0000256" key="4">
    <source>
        <dbReference type="ARBA" id="ARBA00022475"/>
    </source>
</evidence>
<dbReference type="Pfam" id="PF00060">
    <property type="entry name" value="Lig_chan"/>
    <property type="match status" value="1"/>
</dbReference>
<keyword evidence="7" id="KW-0406">Ion transport</keyword>
<feature type="transmembrane region" description="Helical" evidence="13">
    <location>
        <begin position="152"/>
        <end position="172"/>
    </location>
</feature>
<name>T1JK51_STRMM</name>
<evidence type="ECO:0000313" key="17">
    <source>
        <dbReference type="Proteomes" id="UP000014500"/>
    </source>
</evidence>
<keyword evidence="3" id="KW-0813">Transport</keyword>
<evidence type="ECO:0000256" key="1">
    <source>
        <dbReference type="ARBA" id="ARBA00004651"/>
    </source>
</evidence>
<evidence type="ECO:0000259" key="15">
    <source>
        <dbReference type="Pfam" id="PF10613"/>
    </source>
</evidence>
<dbReference type="Pfam" id="PF10613">
    <property type="entry name" value="Lig_chan-Glu_bd"/>
    <property type="match status" value="1"/>
</dbReference>
<proteinExistence type="inferred from homology"/>
<dbReference type="PANTHER" id="PTHR42643">
    <property type="entry name" value="IONOTROPIC RECEPTOR 20A-RELATED"/>
    <property type="match status" value="1"/>
</dbReference>